<keyword evidence="3" id="KW-0804">Transcription</keyword>
<proteinExistence type="predicted"/>
<dbReference type="Proteomes" id="UP001597492">
    <property type="component" value="Unassembled WGS sequence"/>
</dbReference>
<dbReference type="SUPFAM" id="SSF48008">
    <property type="entry name" value="GntR ligand-binding domain-like"/>
    <property type="match status" value="1"/>
</dbReference>
<protein>
    <submittedName>
        <fullName evidence="5">GntR family transcriptional regulator</fullName>
    </submittedName>
</protein>
<evidence type="ECO:0000313" key="5">
    <source>
        <dbReference type="EMBL" id="MFD2757843.1"/>
    </source>
</evidence>
<evidence type="ECO:0000313" key="6">
    <source>
        <dbReference type="Proteomes" id="UP001597492"/>
    </source>
</evidence>
<dbReference type="InterPro" id="IPR000524">
    <property type="entry name" value="Tscrpt_reg_HTH_GntR"/>
</dbReference>
<dbReference type="InterPro" id="IPR011711">
    <property type="entry name" value="GntR_C"/>
</dbReference>
<keyword evidence="6" id="KW-1185">Reference proteome</keyword>
<dbReference type="SUPFAM" id="SSF46785">
    <property type="entry name" value="Winged helix' DNA-binding domain"/>
    <property type="match status" value="1"/>
</dbReference>
<dbReference type="Pfam" id="PF07729">
    <property type="entry name" value="FCD"/>
    <property type="match status" value="1"/>
</dbReference>
<dbReference type="PRINTS" id="PR00035">
    <property type="entry name" value="HTHGNTR"/>
</dbReference>
<gene>
    <name evidence="5" type="ORF">ACFSW7_05570</name>
</gene>
<accession>A0ABW5UXX8</accession>
<dbReference type="PANTHER" id="PTHR43537:SF45">
    <property type="entry name" value="GNTR FAMILY REGULATORY PROTEIN"/>
    <property type="match status" value="1"/>
</dbReference>
<keyword evidence="1" id="KW-0805">Transcription regulation</keyword>
<dbReference type="RefSeq" id="WP_083919549.1">
    <property type="nucleotide sequence ID" value="NZ_JBHUNE010000003.1"/>
</dbReference>
<sequence>MQSRTESLLVAIRDRIRTAQIPPGEVIAENQFTEEFGVSRTPVRETFRLLTTEGWLQVLPRKGYLVRPLNLTDIREVMDMRIILEPELAARAAIAPAREAISEISEIIAKQHEPGISLAEQVEFAAEFHVKVATLSGNHRAASTLRPLVDEINRLHFVLPGLSAHISSPTEREAHESILDAIARHDGEAARALQLQHLEESQSAMLQAF</sequence>
<dbReference type="Gene3D" id="1.20.120.530">
    <property type="entry name" value="GntR ligand-binding domain-like"/>
    <property type="match status" value="1"/>
</dbReference>
<dbReference type="Gene3D" id="1.10.10.10">
    <property type="entry name" value="Winged helix-like DNA-binding domain superfamily/Winged helix DNA-binding domain"/>
    <property type="match status" value="1"/>
</dbReference>
<dbReference type="InterPro" id="IPR036388">
    <property type="entry name" value="WH-like_DNA-bd_sf"/>
</dbReference>
<reference evidence="6" key="1">
    <citation type="journal article" date="2019" name="Int. J. Syst. Evol. Microbiol.">
        <title>The Global Catalogue of Microorganisms (GCM) 10K type strain sequencing project: providing services to taxonomists for standard genome sequencing and annotation.</title>
        <authorList>
            <consortium name="The Broad Institute Genomics Platform"/>
            <consortium name="The Broad Institute Genome Sequencing Center for Infectious Disease"/>
            <person name="Wu L."/>
            <person name="Ma J."/>
        </authorList>
    </citation>
    <scope>NUCLEOTIDE SEQUENCE [LARGE SCALE GENOMIC DNA]</scope>
    <source>
        <strain evidence="6">TISTR 1514</strain>
    </source>
</reference>
<keyword evidence="2" id="KW-0238">DNA-binding</keyword>
<dbReference type="SMART" id="SM00345">
    <property type="entry name" value="HTH_GNTR"/>
    <property type="match status" value="1"/>
</dbReference>
<feature type="domain" description="HTH gntR-type" evidence="4">
    <location>
        <begin position="2"/>
        <end position="69"/>
    </location>
</feature>
<dbReference type="CDD" id="cd07377">
    <property type="entry name" value="WHTH_GntR"/>
    <property type="match status" value="1"/>
</dbReference>
<evidence type="ECO:0000256" key="3">
    <source>
        <dbReference type="ARBA" id="ARBA00023163"/>
    </source>
</evidence>
<evidence type="ECO:0000259" key="4">
    <source>
        <dbReference type="PROSITE" id="PS50949"/>
    </source>
</evidence>
<dbReference type="InterPro" id="IPR008920">
    <property type="entry name" value="TF_FadR/GntR_C"/>
</dbReference>
<dbReference type="SMART" id="SM00895">
    <property type="entry name" value="FCD"/>
    <property type="match status" value="1"/>
</dbReference>
<dbReference type="EMBL" id="JBHUNE010000003">
    <property type="protein sequence ID" value="MFD2757843.1"/>
    <property type="molecule type" value="Genomic_DNA"/>
</dbReference>
<dbReference type="PANTHER" id="PTHR43537">
    <property type="entry name" value="TRANSCRIPTIONAL REGULATOR, GNTR FAMILY"/>
    <property type="match status" value="1"/>
</dbReference>
<dbReference type="InterPro" id="IPR036390">
    <property type="entry name" value="WH_DNA-bd_sf"/>
</dbReference>
<dbReference type="PROSITE" id="PS50949">
    <property type="entry name" value="HTH_GNTR"/>
    <property type="match status" value="1"/>
</dbReference>
<dbReference type="Pfam" id="PF00392">
    <property type="entry name" value="GntR"/>
    <property type="match status" value="1"/>
</dbReference>
<evidence type="ECO:0000256" key="1">
    <source>
        <dbReference type="ARBA" id="ARBA00023015"/>
    </source>
</evidence>
<name>A0ABW5UXX8_9MICO</name>
<comment type="caution">
    <text evidence="5">The sequence shown here is derived from an EMBL/GenBank/DDBJ whole genome shotgun (WGS) entry which is preliminary data.</text>
</comment>
<organism evidence="5 6">
    <name type="scientific">Gulosibacter faecalis</name>
    <dbReference type="NCBI Taxonomy" id="272240"/>
    <lineage>
        <taxon>Bacteria</taxon>
        <taxon>Bacillati</taxon>
        <taxon>Actinomycetota</taxon>
        <taxon>Actinomycetes</taxon>
        <taxon>Micrococcales</taxon>
        <taxon>Microbacteriaceae</taxon>
        <taxon>Gulosibacter</taxon>
    </lineage>
</organism>
<evidence type="ECO:0000256" key="2">
    <source>
        <dbReference type="ARBA" id="ARBA00023125"/>
    </source>
</evidence>